<gene>
    <name evidence="11" type="ORF">CLG94_11875</name>
</gene>
<keyword evidence="5" id="KW-0804">Transcription</keyword>
<sequence length="475" mass="53004">MNEAKKTARILVVDDDERNRRLLIAMLEAEGYTVQEAVDGERALELVRQSPPDIILLDIMLPGIDGYDLARLLKANAATQAIPIIMVTALDDRASRLRGLEAGAEEFVTKPVDRNELRVRVHNLLRLKEFSDFLADHNRILEERVMERTASLHESEQQFRGLVEQSITGIFIIQDDKFTYVNPRFAEIFGYESAEELIGRHRLIMVPEADRGAVTERIRRQFERDPSVGYEFSAVRRDGSPIEVGVHATRATHQGRPAIIGLMQDISEKSRAEEQIKRYVEQLETAFMSTVNVATTLSEMRDPYTAGHERRVAQIAVAIGAELGFDARRQEGLRVAGHLHDIGKITVPLEILSKPGKLTAIEYQLVQGHAQASYDVLKDVKFPWPVADVALQHHERSDGSGYPQGLKGDAILLEARIMAVADGVEAISSHRPYRPGLGIDKALAEIECGRGTAYDPAVTDACLKLFREKGYVISA</sequence>
<dbReference type="FunFam" id="3.40.50.2300:FF:000001">
    <property type="entry name" value="DNA-binding response regulator PhoB"/>
    <property type="match status" value="1"/>
</dbReference>
<keyword evidence="3" id="KW-0805">Transcription regulation</keyword>
<evidence type="ECO:0000259" key="8">
    <source>
        <dbReference type="PROSITE" id="PS50112"/>
    </source>
</evidence>
<dbReference type="CDD" id="cd00130">
    <property type="entry name" value="PAS"/>
    <property type="match status" value="1"/>
</dbReference>
<dbReference type="EMBL" id="NVQC01000032">
    <property type="protein sequence ID" value="PTL35037.1"/>
    <property type="molecule type" value="Genomic_DNA"/>
</dbReference>
<dbReference type="CDD" id="cd17538">
    <property type="entry name" value="REC_D1_PleD-like"/>
    <property type="match status" value="1"/>
</dbReference>
<dbReference type="Pfam" id="PF00072">
    <property type="entry name" value="Response_reg"/>
    <property type="match status" value="1"/>
</dbReference>
<dbReference type="InterPro" id="IPR035965">
    <property type="entry name" value="PAS-like_dom_sf"/>
</dbReference>
<evidence type="ECO:0000256" key="6">
    <source>
        <dbReference type="PROSITE-ProRule" id="PRU00169"/>
    </source>
</evidence>
<dbReference type="InterPro" id="IPR000700">
    <property type="entry name" value="PAS-assoc_C"/>
</dbReference>
<dbReference type="InterPro" id="IPR052020">
    <property type="entry name" value="Cyclic_di-GMP/3'3'-cGAMP_PDE"/>
</dbReference>
<evidence type="ECO:0000256" key="3">
    <source>
        <dbReference type="ARBA" id="ARBA00023015"/>
    </source>
</evidence>
<dbReference type="SUPFAM" id="SSF52172">
    <property type="entry name" value="CheY-like"/>
    <property type="match status" value="1"/>
</dbReference>
<evidence type="ECO:0000256" key="5">
    <source>
        <dbReference type="ARBA" id="ARBA00023163"/>
    </source>
</evidence>
<dbReference type="SMART" id="SM00471">
    <property type="entry name" value="HDc"/>
    <property type="match status" value="1"/>
</dbReference>
<dbReference type="GO" id="GO:0000160">
    <property type="term" value="P:phosphorelay signal transduction system"/>
    <property type="evidence" value="ECO:0007669"/>
    <property type="project" value="UniProtKB-KW"/>
</dbReference>
<reference evidence="11 12" key="1">
    <citation type="submission" date="2017-09" db="EMBL/GenBank/DDBJ databases">
        <title>Bloom of a denitrifying methanotroph, Candidatus Methylomirabilis limnetica, in a deep stratified lake.</title>
        <authorList>
            <person name="Graf J.S."/>
            <person name="Marchant H.K."/>
            <person name="Tienken D."/>
            <person name="Hach P.F."/>
            <person name="Brand A."/>
            <person name="Schubert C.J."/>
            <person name="Kuypers M.M."/>
            <person name="Milucka J."/>
        </authorList>
    </citation>
    <scope>NUCLEOTIDE SEQUENCE [LARGE SCALE GENOMIC DNA]</scope>
    <source>
        <strain evidence="11 12">Zug</strain>
    </source>
</reference>
<keyword evidence="12" id="KW-1185">Reference proteome</keyword>
<dbReference type="GO" id="GO:0003677">
    <property type="term" value="F:DNA binding"/>
    <property type="evidence" value="ECO:0007669"/>
    <property type="project" value="UniProtKB-KW"/>
</dbReference>
<comment type="caution">
    <text evidence="11">The sequence shown here is derived from an EMBL/GenBank/DDBJ whole genome shotgun (WGS) entry which is preliminary data.</text>
</comment>
<dbReference type="Gene3D" id="3.40.50.2300">
    <property type="match status" value="1"/>
</dbReference>
<evidence type="ECO:0000256" key="1">
    <source>
        <dbReference type="ARBA" id="ARBA00022553"/>
    </source>
</evidence>
<dbReference type="RefSeq" id="WP_107563836.1">
    <property type="nucleotide sequence ID" value="NZ_NVQC01000032.1"/>
</dbReference>
<dbReference type="InterPro" id="IPR011006">
    <property type="entry name" value="CheY-like_superfamily"/>
</dbReference>
<feature type="domain" description="PAC" evidence="9">
    <location>
        <begin position="228"/>
        <end position="278"/>
    </location>
</feature>
<evidence type="ECO:0008006" key="13">
    <source>
        <dbReference type="Google" id="ProtNLM"/>
    </source>
</evidence>
<dbReference type="Gene3D" id="3.30.450.20">
    <property type="entry name" value="PAS domain"/>
    <property type="match status" value="1"/>
</dbReference>
<dbReference type="InterPro" id="IPR013767">
    <property type="entry name" value="PAS_fold"/>
</dbReference>
<feature type="modified residue" description="4-aspartylphosphate" evidence="6">
    <location>
        <position position="58"/>
    </location>
</feature>
<dbReference type="SUPFAM" id="SSF109604">
    <property type="entry name" value="HD-domain/PDEase-like"/>
    <property type="match status" value="1"/>
</dbReference>
<dbReference type="PROSITE" id="PS50113">
    <property type="entry name" value="PAC"/>
    <property type="match status" value="1"/>
</dbReference>
<dbReference type="NCBIfam" id="TIGR00229">
    <property type="entry name" value="sensory_box"/>
    <property type="match status" value="1"/>
</dbReference>
<evidence type="ECO:0000256" key="2">
    <source>
        <dbReference type="ARBA" id="ARBA00023012"/>
    </source>
</evidence>
<evidence type="ECO:0000259" key="7">
    <source>
        <dbReference type="PROSITE" id="PS50110"/>
    </source>
</evidence>
<dbReference type="InterPro" id="IPR003607">
    <property type="entry name" value="HD/PDEase_dom"/>
</dbReference>
<dbReference type="PROSITE" id="PS51832">
    <property type="entry name" value="HD_GYP"/>
    <property type="match status" value="1"/>
</dbReference>
<dbReference type="Proteomes" id="UP000241436">
    <property type="component" value="Unassembled WGS sequence"/>
</dbReference>
<keyword evidence="4" id="KW-0238">DNA-binding</keyword>
<dbReference type="OrthoDB" id="9802500at2"/>
<dbReference type="AlphaFoldDB" id="A0A2T4TV87"/>
<dbReference type="InterPro" id="IPR037522">
    <property type="entry name" value="HD_GYP_dom"/>
</dbReference>
<dbReference type="SUPFAM" id="SSF55785">
    <property type="entry name" value="PYP-like sensor domain (PAS domain)"/>
    <property type="match status" value="1"/>
</dbReference>
<dbReference type="SMART" id="SM00091">
    <property type="entry name" value="PAS"/>
    <property type="match status" value="1"/>
</dbReference>
<dbReference type="Pfam" id="PF13487">
    <property type="entry name" value="HD_5"/>
    <property type="match status" value="1"/>
</dbReference>
<feature type="domain" description="Response regulatory" evidence="7">
    <location>
        <begin position="9"/>
        <end position="125"/>
    </location>
</feature>
<dbReference type="Gene3D" id="1.10.3210.10">
    <property type="entry name" value="Hypothetical protein af1432"/>
    <property type="match status" value="1"/>
</dbReference>
<protein>
    <recommendedName>
        <fullName evidence="13">Histidine kinase</fullName>
    </recommendedName>
</protein>
<evidence type="ECO:0000256" key="4">
    <source>
        <dbReference type="ARBA" id="ARBA00023125"/>
    </source>
</evidence>
<name>A0A2T4TV87_9BACT</name>
<dbReference type="InterPro" id="IPR001789">
    <property type="entry name" value="Sig_transdc_resp-reg_receiver"/>
</dbReference>
<evidence type="ECO:0000259" key="9">
    <source>
        <dbReference type="PROSITE" id="PS50113"/>
    </source>
</evidence>
<dbReference type="PANTHER" id="PTHR45228:SF4">
    <property type="entry name" value="LIPOPROTEIN"/>
    <property type="match status" value="1"/>
</dbReference>
<dbReference type="GO" id="GO:0006355">
    <property type="term" value="P:regulation of DNA-templated transcription"/>
    <property type="evidence" value="ECO:0007669"/>
    <property type="project" value="InterPro"/>
</dbReference>
<keyword evidence="1 6" id="KW-0597">Phosphoprotein</keyword>
<dbReference type="CDD" id="cd00077">
    <property type="entry name" value="HDc"/>
    <property type="match status" value="1"/>
</dbReference>
<evidence type="ECO:0000259" key="10">
    <source>
        <dbReference type="PROSITE" id="PS51832"/>
    </source>
</evidence>
<dbReference type="InterPro" id="IPR000014">
    <property type="entry name" value="PAS"/>
</dbReference>
<organism evidence="11 12">
    <name type="scientific">Candidatus Methylomirabilis limnetica</name>
    <dbReference type="NCBI Taxonomy" id="2033718"/>
    <lineage>
        <taxon>Bacteria</taxon>
        <taxon>Candidatus Methylomirabilota</taxon>
        <taxon>Candidatus Methylomirabilia</taxon>
        <taxon>Candidatus Methylomirabilales</taxon>
        <taxon>Candidatus Methylomirabilaceae</taxon>
        <taxon>Candidatus Methylomirabilis</taxon>
    </lineage>
</organism>
<dbReference type="PROSITE" id="PS50110">
    <property type="entry name" value="RESPONSE_REGULATORY"/>
    <property type="match status" value="1"/>
</dbReference>
<evidence type="ECO:0000313" key="12">
    <source>
        <dbReference type="Proteomes" id="UP000241436"/>
    </source>
</evidence>
<proteinExistence type="predicted"/>
<feature type="domain" description="HD-GYP" evidence="10">
    <location>
        <begin position="283"/>
        <end position="475"/>
    </location>
</feature>
<reference evidence="12" key="2">
    <citation type="journal article" date="2018" name="Environ. Microbiol.">
        <title>Bloom of a denitrifying methanotroph, 'Candidatus Methylomirabilis limnetica', in a deep stratified lake.</title>
        <authorList>
            <person name="Graf J.S."/>
            <person name="Mayr M.J."/>
            <person name="Marchant H.K."/>
            <person name="Tienken D."/>
            <person name="Hach P.F."/>
            <person name="Brand A."/>
            <person name="Schubert C.J."/>
            <person name="Kuypers M.M."/>
            <person name="Milucka J."/>
        </authorList>
    </citation>
    <scope>NUCLEOTIDE SEQUENCE [LARGE SCALE GENOMIC DNA]</scope>
    <source>
        <strain evidence="12">Zug</strain>
    </source>
</reference>
<dbReference type="PANTHER" id="PTHR45228">
    <property type="entry name" value="CYCLIC DI-GMP PHOSPHODIESTERASE TM_0186-RELATED"/>
    <property type="match status" value="1"/>
</dbReference>
<feature type="domain" description="PAS" evidence="8">
    <location>
        <begin position="155"/>
        <end position="225"/>
    </location>
</feature>
<dbReference type="PROSITE" id="PS50112">
    <property type="entry name" value="PAS"/>
    <property type="match status" value="1"/>
</dbReference>
<keyword evidence="2" id="KW-0902">Two-component regulatory system</keyword>
<evidence type="ECO:0000313" key="11">
    <source>
        <dbReference type="EMBL" id="PTL35037.1"/>
    </source>
</evidence>
<dbReference type="Pfam" id="PF00989">
    <property type="entry name" value="PAS"/>
    <property type="match status" value="1"/>
</dbReference>
<dbReference type="SMART" id="SM00448">
    <property type="entry name" value="REC"/>
    <property type="match status" value="1"/>
</dbReference>
<accession>A0A2T4TV87</accession>